<dbReference type="PANTHER" id="PTHR42866">
    <property type="entry name" value="3-DEOXY-MANNO-OCTULOSONATE CYTIDYLYLTRANSFERASE"/>
    <property type="match status" value="1"/>
</dbReference>
<proteinExistence type="predicted"/>
<dbReference type="Pfam" id="PF02348">
    <property type="entry name" value="CTP_transf_3"/>
    <property type="match status" value="1"/>
</dbReference>
<evidence type="ECO:0000313" key="2">
    <source>
        <dbReference type="Proteomes" id="UP000076335"/>
    </source>
</evidence>
<dbReference type="AlphaFoldDB" id="A0A154L878"/>
<dbReference type="CDD" id="cd02518">
    <property type="entry name" value="GT2_SpsF"/>
    <property type="match status" value="1"/>
</dbReference>
<dbReference type="InterPro" id="IPR029044">
    <property type="entry name" value="Nucleotide-diphossugar_trans"/>
</dbReference>
<dbReference type="Proteomes" id="UP000076335">
    <property type="component" value="Unassembled WGS sequence"/>
</dbReference>
<dbReference type="SUPFAM" id="SSF53448">
    <property type="entry name" value="Nucleotide-diphospho-sugar transferases"/>
    <property type="match status" value="1"/>
</dbReference>
<dbReference type="Gene3D" id="3.90.550.10">
    <property type="entry name" value="Spore Coat Polysaccharide Biosynthesis Protein SpsA, Chain A"/>
    <property type="match status" value="1"/>
</dbReference>
<dbReference type="EMBL" id="LPVY01000005">
    <property type="protein sequence ID" value="KZB66870.1"/>
    <property type="molecule type" value="Genomic_DNA"/>
</dbReference>
<reference evidence="1 2" key="1">
    <citation type="submission" date="2015-12" db="EMBL/GenBank/DDBJ databases">
        <title>Genome sequence of Thalassospira lucentensis MCCC 1A02072.</title>
        <authorList>
            <person name="Lu L."/>
            <person name="Lai Q."/>
            <person name="Shao Z."/>
            <person name="Qian P."/>
        </authorList>
    </citation>
    <scope>NUCLEOTIDE SEQUENCE [LARGE SCALE GENOMIC DNA]</scope>
    <source>
        <strain evidence="1 2">MCCC 1A02072</strain>
    </source>
</reference>
<sequence length="251" mass="27975">MQEIDMKIFATIEARMNSSRLPGKVMMPVLNRPMIGYLIDRLKAVPSLDGIVLATTTNEVDNILVDFANSEDIHVFRGSENDVMSRVIEAADSVDADAIVEITGDCPIIDPDIVEQTILLYKKNKADYAANSFFSSYPDGMDTQVISTASLKKSASMTSDPLDREHVSRHIVNNDQIFKHVYLIAPPSLHWPGLGLTLDEQADFDLIRTLIERLSPENPMFGCNAIIKYLQENPEILAINQNVARKDARPT</sequence>
<gene>
    <name evidence="1" type="ORF">AUP42_15200</name>
</gene>
<dbReference type="GO" id="GO:0005829">
    <property type="term" value="C:cytosol"/>
    <property type="evidence" value="ECO:0007669"/>
    <property type="project" value="TreeGrafter"/>
</dbReference>
<protein>
    <submittedName>
        <fullName evidence="1">Spore coat biosynthesis protein F</fullName>
    </submittedName>
</protein>
<organism evidence="1 2">
    <name type="scientific">Thalassospira lucentensis</name>
    <dbReference type="NCBI Taxonomy" id="168935"/>
    <lineage>
        <taxon>Bacteria</taxon>
        <taxon>Pseudomonadati</taxon>
        <taxon>Pseudomonadota</taxon>
        <taxon>Alphaproteobacteria</taxon>
        <taxon>Rhodospirillales</taxon>
        <taxon>Thalassospiraceae</taxon>
        <taxon>Thalassospira</taxon>
    </lineage>
</organism>
<accession>A0A154L878</accession>
<evidence type="ECO:0000313" key="1">
    <source>
        <dbReference type="EMBL" id="KZB66870.1"/>
    </source>
</evidence>
<name>A0A154L878_9PROT</name>
<dbReference type="InterPro" id="IPR003329">
    <property type="entry name" value="Cytidylyl_trans"/>
</dbReference>
<dbReference type="PANTHER" id="PTHR42866:SF1">
    <property type="entry name" value="SPORE COAT POLYSACCHARIDE BIOSYNTHESIS PROTEIN SPSF"/>
    <property type="match status" value="1"/>
</dbReference>
<dbReference type="OrthoDB" id="9801052at2"/>
<comment type="caution">
    <text evidence="1">The sequence shown here is derived from an EMBL/GenBank/DDBJ whole genome shotgun (WGS) entry which is preliminary data.</text>
</comment>